<comment type="caution">
    <text evidence="8">The sequence shown here is derived from an EMBL/GenBank/DDBJ whole genome shotgun (WGS) entry which is preliminary data.</text>
</comment>
<dbReference type="Gene3D" id="3.90.1150.10">
    <property type="entry name" value="Aspartate Aminotransferase, domain 1"/>
    <property type="match status" value="1"/>
</dbReference>
<comment type="similarity">
    <text evidence="2">Belongs to the class-I pyridoxal-phosphate-dependent aminotransferase family.</text>
</comment>
<reference evidence="8 9" key="1">
    <citation type="submission" date="2015-01" db="EMBL/GenBank/DDBJ databases">
        <title>Genome sequencing of Jeotgalibacillus soli.</title>
        <authorList>
            <person name="Goh K.M."/>
            <person name="Chan K.-G."/>
            <person name="Yaakop A.S."/>
            <person name="Ee R."/>
            <person name="Gan H.M."/>
            <person name="Chan C.S."/>
        </authorList>
    </citation>
    <scope>NUCLEOTIDE SEQUENCE [LARGE SCALE GENOMIC DNA]</scope>
    <source>
        <strain evidence="8 9">P9</strain>
    </source>
</reference>
<gene>
    <name evidence="8" type="ORF">KP78_14860</name>
</gene>
<keyword evidence="4 8" id="KW-0032">Aminotransferase</keyword>
<dbReference type="STRING" id="889306.KP78_14860"/>
<comment type="cofactor">
    <cofactor evidence="1">
        <name>pyridoxal 5'-phosphate</name>
        <dbReference type="ChEBI" id="CHEBI:597326"/>
    </cofactor>
</comment>
<dbReference type="InterPro" id="IPR050859">
    <property type="entry name" value="Class-I_PLP-dep_aminotransf"/>
</dbReference>
<evidence type="ECO:0000259" key="7">
    <source>
        <dbReference type="Pfam" id="PF00155"/>
    </source>
</evidence>
<dbReference type="Gene3D" id="3.40.640.10">
    <property type="entry name" value="Type I PLP-dependent aspartate aminotransferase-like (Major domain)"/>
    <property type="match status" value="1"/>
</dbReference>
<keyword evidence="6" id="KW-0663">Pyridoxal phosphate</keyword>
<dbReference type="Proteomes" id="UP000031938">
    <property type="component" value="Unassembled WGS sequence"/>
</dbReference>
<evidence type="ECO:0000256" key="6">
    <source>
        <dbReference type="ARBA" id="ARBA00022898"/>
    </source>
</evidence>
<keyword evidence="5 8" id="KW-0808">Transferase</keyword>
<dbReference type="PANTHER" id="PTHR42790:SF19">
    <property type="entry name" value="KYNURENINE_ALPHA-AMINOADIPATE AMINOTRANSFERASE, MITOCHONDRIAL"/>
    <property type="match status" value="1"/>
</dbReference>
<dbReference type="RefSeq" id="WP_041087364.1">
    <property type="nucleotide sequence ID" value="NZ_JXRP01000009.1"/>
</dbReference>
<dbReference type="GO" id="GO:0008483">
    <property type="term" value="F:transaminase activity"/>
    <property type="evidence" value="ECO:0007669"/>
    <property type="project" value="UniProtKB-KW"/>
</dbReference>
<accession>A0A0C2W1N8</accession>
<comment type="subunit">
    <text evidence="3">Homodimer.</text>
</comment>
<evidence type="ECO:0000256" key="5">
    <source>
        <dbReference type="ARBA" id="ARBA00022679"/>
    </source>
</evidence>
<sequence>MKYGFANRVKHLQSSAVRDLLKIVEKGNVISFAGGLPDDNLFPVDAVKAAFEKSFHAEKSSLQYGTTEGYAPLREVIVEQMKENGIQSNIEEILLTTGSQQAIDLFARVMFNPGDVILTENPTYLAALQVFQSYEVKIVPVRSDEDGMLPDDLEYKMKKFKPKCIYVVPTFSNPAGKVWSLERRQFLLEMAKKKKAIILEDDPYGQIKFNSEEIYTPIAALDDGTHVLYTSTFSKTVVPALRTGWIKGPHQIIRMMSQAKQAADLHSNSLSQHALYHLCRDFDLDGHIQMLRKTYYERMRIMHDSLQAANIPGLSYVIPKGGMFLWVQLPEAMNAVNLLHQAVKQGVAYVPGAPFYVTDQKLNTIRLNYTHSSPEKLVKGMELLINVFAETEDHIYS</sequence>
<dbReference type="GO" id="GO:1901605">
    <property type="term" value="P:alpha-amino acid metabolic process"/>
    <property type="evidence" value="ECO:0007669"/>
    <property type="project" value="TreeGrafter"/>
</dbReference>
<dbReference type="FunFam" id="3.40.640.10:FF:000053">
    <property type="entry name" value="Aminotransferase, class I"/>
    <property type="match status" value="1"/>
</dbReference>
<protein>
    <submittedName>
        <fullName evidence="8">Aminotransferase</fullName>
    </submittedName>
</protein>
<keyword evidence="9" id="KW-1185">Reference proteome</keyword>
<dbReference type="SUPFAM" id="SSF53383">
    <property type="entry name" value="PLP-dependent transferases"/>
    <property type="match status" value="1"/>
</dbReference>
<name>A0A0C2W1N8_9BACL</name>
<dbReference type="InterPro" id="IPR015421">
    <property type="entry name" value="PyrdxlP-dep_Trfase_major"/>
</dbReference>
<evidence type="ECO:0000256" key="2">
    <source>
        <dbReference type="ARBA" id="ARBA00007441"/>
    </source>
</evidence>
<proteinExistence type="inferred from homology"/>
<evidence type="ECO:0000256" key="1">
    <source>
        <dbReference type="ARBA" id="ARBA00001933"/>
    </source>
</evidence>
<dbReference type="InterPro" id="IPR015422">
    <property type="entry name" value="PyrdxlP-dep_Trfase_small"/>
</dbReference>
<dbReference type="OrthoDB" id="9802328at2"/>
<dbReference type="Pfam" id="PF00155">
    <property type="entry name" value="Aminotran_1_2"/>
    <property type="match status" value="1"/>
</dbReference>
<evidence type="ECO:0000313" key="9">
    <source>
        <dbReference type="Proteomes" id="UP000031938"/>
    </source>
</evidence>
<dbReference type="PANTHER" id="PTHR42790">
    <property type="entry name" value="AMINOTRANSFERASE"/>
    <property type="match status" value="1"/>
</dbReference>
<evidence type="ECO:0000313" key="8">
    <source>
        <dbReference type="EMBL" id="KIL50018.1"/>
    </source>
</evidence>
<dbReference type="EMBL" id="JXRP01000009">
    <property type="protein sequence ID" value="KIL50018.1"/>
    <property type="molecule type" value="Genomic_DNA"/>
</dbReference>
<dbReference type="GO" id="GO:0030170">
    <property type="term" value="F:pyridoxal phosphate binding"/>
    <property type="evidence" value="ECO:0007669"/>
    <property type="project" value="InterPro"/>
</dbReference>
<dbReference type="InterPro" id="IPR015424">
    <property type="entry name" value="PyrdxlP-dep_Trfase"/>
</dbReference>
<evidence type="ECO:0000256" key="3">
    <source>
        <dbReference type="ARBA" id="ARBA00011738"/>
    </source>
</evidence>
<dbReference type="InterPro" id="IPR004839">
    <property type="entry name" value="Aminotransferase_I/II_large"/>
</dbReference>
<organism evidence="8 9">
    <name type="scientific">Jeotgalibacillus soli</name>
    <dbReference type="NCBI Taxonomy" id="889306"/>
    <lineage>
        <taxon>Bacteria</taxon>
        <taxon>Bacillati</taxon>
        <taxon>Bacillota</taxon>
        <taxon>Bacilli</taxon>
        <taxon>Bacillales</taxon>
        <taxon>Caryophanaceae</taxon>
        <taxon>Jeotgalibacillus</taxon>
    </lineage>
</organism>
<feature type="domain" description="Aminotransferase class I/classII large" evidence="7">
    <location>
        <begin position="35"/>
        <end position="377"/>
    </location>
</feature>
<dbReference type="CDD" id="cd00609">
    <property type="entry name" value="AAT_like"/>
    <property type="match status" value="1"/>
</dbReference>
<dbReference type="AlphaFoldDB" id="A0A0C2W1N8"/>
<evidence type="ECO:0000256" key="4">
    <source>
        <dbReference type="ARBA" id="ARBA00022576"/>
    </source>
</evidence>
<dbReference type="PATRIC" id="fig|889306.3.peg.1497"/>